<accession>A0A809RYG1</accession>
<organism evidence="1 2">
    <name type="scientific">Candidatus Desulfobacillus denitrificans</name>
    <dbReference type="NCBI Taxonomy" id="2608985"/>
    <lineage>
        <taxon>Bacteria</taxon>
        <taxon>Pseudomonadati</taxon>
        <taxon>Pseudomonadota</taxon>
        <taxon>Betaproteobacteria</taxon>
        <taxon>Candidatus Desulfobacillus</taxon>
    </lineage>
</organism>
<proteinExistence type="predicted"/>
<gene>
    <name evidence="1" type="ORF">DSYM_19350</name>
</gene>
<reference evidence="1" key="1">
    <citation type="journal article" name="DNA Res.">
        <title>The physiological potential of anammox bacteria as revealed by their core genome structure.</title>
        <authorList>
            <person name="Okubo T."/>
            <person name="Toyoda A."/>
            <person name="Fukuhara K."/>
            <person name="Uchiyama I."/>
            <person name="Harigaya Y."/>
            <person name="Kuroiwa M."/>
            <person name="Suzuki T."/>
            <person name="Murakami Y."/>
            <person name="Suwa Y."/>
            <person name="Takami H."/>
        </authorList>
    </citation>
    <scope>NUCLEOTIDE SEQUENCE</scope>
    <source>
        <strain evidence="1">317325-3</strain>
    </source>
</reference>
<dbReference type="AlphaFoldDB" id="A0A809RYG1"/>
<dbReference type="KEGG" id="ddz:DSYM_19350"/>
<evidence type="ECO:0008006" key="3">
    <source>
        <dbReference type="Google" id="ProtNLM"/>
    </source>
</evidence>
<protein>
    <recommendedName>
        <fullName evidence="3">DUF4863 domain-containing protein</fullName>
    </recommendedName>
</protein>
<sequence length="98" mass="10599">MCNREAGGIKFGRVIKPCEAIHGFSVDVVEMDDIRGPHHRHPNGEIDMIMPLDDGAKFDGVGRGWLVYPAGHAHHPTVTGGKAIVLYLLPGGAIEFTK</sequence>
<dbReference type="Pfam" id="PF16155">
    <property type="entry name" value="PnbB"/>
    <property type="match status" value="1"/>
</dbReference>
<dbReference type="InterPro" id="IPR032345">
    <property type="entry name" value="PnbB"/>
</dbReference>
<dbReference type="EMBL" id="AP021857">
    <property type="protein sequence ID" value="BBO21236.1"/>
    <property type="molecule type" value="Genomic_DNA"/>
</dbReference>
<name>A0A809RYG1_9PROT</name>
<evidence type="ECO:0000313" key="1">
    <source>
        <dbReference type="EMBL" id="BBO21236.1"/>
    </source>
</evidence>
<evidence type="ECO:0000313" key="2">
    <source>
        <dbReference type="Proteomes" id="UP000662914"/>
    </source>
</evidence>
<dbReference type="Proteomes" id="UP000662914">
    <property type="component" value="Chromosome"/>
</dbReference>